<keyword evidence="2" id="KW-1185">Reference proteome</keyword>
<sequence>MSPGSQKNIVVEFFQRRSGSGSGCGEKKDVKDTKVAVVNLSEEPEVHRKHIKTVRERDIEVQHGDKKVKREGSGLASAKVVVEGDDVKIGKEINSGVENKDVTGTQSEKDRGVNTEPISGLKALLGAADASGSGGGDGEVGDGED</sequence>
<reference evidence="1 2" key="2">
    <citation type="journal article" date="2022" name="Mol. Ecol. Resour.">
        <title>The genomes of chicory, endive, great burdock and yacon provide insights into Asteraceae paleo-polyploidization history and plant inulin production.</title>
        <authorList>
            <person name="Fan W."/>
            <person name="Wang S."/>
            <person name="Wang H."/>
            <person name="Wang A."/>
            <person name="Jiang F."/>
            <person name="Liu H."/>
            <person name="Zhao H."/>
            <person name="Xu D."/>
            <person name="Zhang Y."/>
        </authorList>
    </citation>
    <scope>NUCLEOTIDE SEQUENCE [LARGE SCALE GENOMIC DNA]</scope>
    <source>
        <strain evidence="2">cv. Yunnan</strain>
        <tissue evidence="1">Leaves</tissue>
    </source>
</reference>
<gene>
    <name evidence="1" type="ORF">L1987_53322</name>
</gene>
<name>A0ACB9EVX6_9ASTR</name>
<protein>
    <submittedName>
        <fullName evidence="1">Uncharacterized protein</fullName>
    </submittedName>
</protein>
<dbReference type="Proteomes" id="UP001056120">
    <property type="component" value="Linkage Group LG17"/>
</dbReference>
<proteinExistence type="predicted"/>
<comment type="caution">
    <text evidence="1">The sequence shown here is derived from an EMBL/GenBank/DDBJ whole genome shotgun (WGS) entry which is preliminary data.</text>
</comment>
<organism evidence="1 2">
    <name type="scientific">Smallanthus sonchifolius</name>
    <dbReference type="NCBI Taxonomy" id="185202"/>
    <lineage>
        <taxon>Eukaryota</taxon>
        <taxon>Viridiplantae</taxon>
        <taxon>Streptophyta</taxon>
        <taxon>Embryophyta</taxon>
        <taxon>Tracheophyta</taxon>
        <taxon>Spermatophyta</taxon>
        <taxon>Magnoliopsida</taxon>
        <taxon>eudicotyledons</taxon>
        <taxon>Gunneridae</taxon>
        <taxon>Pentapetalae</taxon>
        <taxon>asterids</taxon>
        <taxon>campanulids</taxon>
        <taxon>Asterales</taxon>
        <taxon>Asteraceae</taxon>
        <taxon>Asteroideae</taxon>
        <taxon>Heliantheae alliance</taxon>
        <taxon>Millerieae</taxon>
        <taxon>Smallanthus</taxon>
    </lineage>
</organism>
<accession>A0ACB9EVX6</accession>
<evidence type="ECO:0000313" key="1">
    <source>
        <dbReference type="EMBL" id="KAI3762880.1"/>
    </source>
</evidence>
<reference evidence="2" key="1">
    <citation type="journal article" date="2022" name="Mol. Ecol. Resour.">
        <title>The genomes of chicory, endive, great burdock and yacon provide insights into Asteraceae palaeo-polyploidization history and plant inulin production.</title>
        <authorList>
            <person name="Fan W."/>
            <person name="Wang S."/>
            <person name="Wang H."/>
            <person name="Wang A."/>
            <person name="Jiang F."/>
            <person name="Liu H."/>
            <person name="Zhao H."/>
            <person name="Xu D."/>
            <person name="Zhang Y."/>
        </authorList>
    </citation>
    <scope>NUCLEOTIDE SEQUENCE [LARGE SCALE GENOMIC DNA]</scope>
    <source>
        <strain evidence="2">cv. Yunnan</strain>
    </source>
</reference>
<evidence type="ECO:0000313" key="2">
    <source>
        <dbReference type="Proteomes" id="UP001056120"/>
    </source>
</evidence>
<dbReference type="EMBL" id="CM042034">
    <property type="protein sequence ID" value="KAI3762880.1"/>
    <property type="molecule type" value="Genomic_DNA"/>
</dbReference>